<dbReference type="PROSITE" id="PS00080">
    <property type="entry name" value="MULTICOPPER_OXIDASE2"/>
    <property type="match status" value="1"/>
</dbReference>
<keyword evidence="2" id="KW-0560">Oxidoreductase</keyword>
<evidence type="ECO:0000256" key="3">
    <source>
        <dbReference type="ARBA" id="ARBA00023008"/>
    </source>
</evidence>
<dbReference type="PANTHER" id="PTHR11709">
    <property type="entry name" value="MULTI-COPPER OXIDASE"/>
    <property type="match status" value="1"/>
</dbReference>
<keyword evidence="3" id="KW-0186">Copper</keyword>
<dbReference type="PROSITE" id="PS00079">
    <property type="entry name" value="MULTICOPPER_OXIDASE1"/>
    <property type="match status" value="1"/>
</dbReference>
<sequence>TVHWHGLRLDNRFDGVPDVTQPAVRPGEAFRYEVHFRDSGIYWYHPHVREDIQQDLGLYGNMMVAPPNENYYGPVHREEVVILDDILIDDVGLMHFGTSTPTHALMGRFGNIMLVNGATDYSIDVKRGEVVRFFLTNVANSRTFNVTFGNAKVKVIASDISKFEREQWVQSVVIAPAERYVVDVLFDQAGAVLIENTIQAIDHFRGEFFPHVDLLGHVTVSDELVAEDLSARFGGLREHVDVQTDIAAYREFFGKAPDIELETTLRIRDLPLPIVLSMEFEKGLYVPPMEWNDTMPMMNWLSTGKQVTWILRDRNTGAENAENHWNFTVGDVVKIRIFNDPETIHPMNHPVHIHGQRFLVTEIDGVANPNLVWKDTAIVPVGTTVDFLLDVTNPGDWMMHCHISEHLQAGMMLQFHVDE</sequence>
<proteinExistence type="predicted"/>
<dbReference type="PANTHER" id="PTHR11709:SF394">
    <property type="entry name" value="FI03373P-RELATED"/>
    <property type="match status" value="1"/>
</dbReference>
<dbReference type="EMBL" id="UINC01030952">
    <property type="protein sequence ID" value="SVB16198.1"/>
    <property type="molecule type" value="Genomic_DNA"/>
</dbReference>
<dbReference type="Gene3D" id="2.60.40.420">
    <property type="entry name" value="Cupredoxins - blue copper proteins"/>
    <property type="match status" value="3"/>
</dbReference>
<reference evidence="7" key="1">
    <citation type="submission" date="2018-05" db="EMBL/GenBank/DDBJ databases">
        <authorList>
            <person name="Lanie J.A."/>
            <person name="Ng W.-L."/>
            <person name="Kazmierczak K.M."/>
            <person name="Andrzejewski T.M."/>
            <person name="Davidsen T.M."/>
            <person name="Wayne K.J."/>
            <person name="Tettelin H."/>
            <person name="Glass J.I."/>
            <person name="Rusch D."/>
            <person name="Podicherti R."/>
            <person name="Tsui H.-C.T."/>
            <person name="Winkler M.E."/>
        </authorList>
    </citation>
    <scope>NUCLEOTIDE SEQUENCE</scope>
</reference>
<dbReference type="InterPro" id="IPR002355">
    <property type="entry name" value="Cu_oxidase_Cu_BS"/>
</dbReference>
<name>A0A382BQT4_9ZZZZ</name>
<evidence type="ECO:0000256" key="1">
    <source>
        <dbReference type="ARBA" id="ARBA00022723"/>
    </source>
</evidence>
<organism evidence="7">
    <name type="scientific">marine metagenome</name>
    <dbReference type="NCBI Taxonomy" id="408172"/>
    <lineage>
        <taxon>unclassified sequences</taxon>
        <taxon>metagenomes</taxon>
        <taxon>ecological metagenomes</taxon>
    </lineage>
</organism>
<dbReference type="InterPro" id="IPR033138">
    <property type="entry name" value="Cu_oxidase_CS"/>
</dbReference>
<dbReference type="InterPro" id="IPR001117">
    <property type="entry name" value="Cu-oxidase_2nd"/>
</dbReference>
<feature type="non-terminal residue" evidence="7">
    <location>
        <position position="1"/>
    </location>
</feature>
<dbReference type="InterPro" id="IPR011706">
    <property type="entry name" value="Cu-oxidase_C"/>
</dbReference>
<evidence type="ECO:0000256" key="2">
    <source>
        <dbReference type="ARBA" id="ARBA00023002"/>
    </source>
</evidence>
<evidence type="ECO:0008006" key="8">
    <source>
        <dbReference type="Google" id="ProtNLM"/>
    </source>
</evidence>
<keyword evidence="1" id="KW-0479">Metal-binding</keyword>
<dbReference type="SUPFAM" id="SSF49503">
    <property type="entry name" value="Cupredoxins"/>
    <property type="match status" value="3"/>
</dbReference>
<dbReference type="InterPro" id="IPR008972">
    <property type="entry name" value="Cupredoxin"/>
</dbReference>
<accession>A0A382BQT4</accession>
<dbReference type="InterPro" id="IPR011707">
    <property type="entry name" value="Cu-oxidase-like_N"/>
</dbReference>
<evidence type="ECO:0000259" key="6">
    <source>
        <dbReference type="Pfam" id="PF07732"/>
    </source>
</evidence>
<dbReference type="GO" id="GO:0005507">
    <property type="term" value="F:copper ion binding"/>
    <property type="evidence" value="ECO:0007669"/>
    <property type="project" value="InterPro"/>
</dbReference>
<dbReference type="Pfam" id="PF07731">
    <property type="entry name" value="Cu-oxidase_2"/>
    <property type="match status" value="1"/>
</dbReference>
<evidence type="ECO:0000313" key="7">
    <source>
        <dbReference type="EMBL" id="SVB16198.1"/>
    </source>
</evidence>
<dbReference type="GO" id="GO:0016491">
    <property type="term" value="F:oxidoreductase activity"/>
    <property type="evidence" value="ECO:0007669"/>
    <property type="project" value="UniProtKB-KW"/>
</dbReference>
<dbReference type="AlphaFoldDB" id="A0A382BQT4"/>
<dbReference type="Pfam" id="PF00394">
    <property type="entry name" value="Cu-oxidase"/>
    <property type="match status" value="1"/>
</dbReference>
<dbReference type="InterPro" id="IPR045087">
    <property type="entry name" value="Cu-oxidase_fam"/>
</dbReference>
<feature type="domain" description="Plastocyanin-like" evidence="6">
    <location>
        <begin position="1"/>
        <end position="68"/>
    </location>
</feature>
<feature type="domain" description="Plastocyanin-like" evidence="4">
    <location>
        <begin position="114"/>
        <end position="189"/>
    </location>
</feature>
<feature type="domain" description="Plastocyanin-like" evidence="5">
    <location>
        <begin position="309"/>
        <end position="418"/>
    </location>
</feature>
<protein>
    <recommendedName>
        <fullName evidence="8">Plastocyanin-like domain-containing protein</fullName>
    </recommendedName>
</protein>
<gene>
    <name evidence="7" type="ORF">METZ01_LOCUS169052</name>
</gene>
<evidence type="ECO:0000259" key="5">
    <source>
        <dbReference type="Pfam" id="PF07731"/>
    </source>
</evidence>
<dbReference type="Pfam" id="PF07732">
    <property type="entry name" value="Cu-oxidase_3"/>
    <property type="match status" value="1"/>
</dbReference>
<evidence type="ECO:0000259" key="4">
    <source>
        <dbReference type="Pfam" id="PF00394"/>
    </source>
</evidence>
<dbReference type="CDD" id="cd04207">
    <property type="entry name" value="CuRO_3_LCC_like"/>
    <property type="match status" value="1"/>
</dbReference>